<name>A0ABW4LXE0_9BACI</name>
<reference evidence="2" key="1">
    <citation type="journal article" date="2019" name="Int. J. Syst. Evol. Microbiol.">
        <title>The Global Catalogue of Microorganisms (GCM) 10K type strain sequencing project: providing services to taxonomists for standard genome sequencing and annotation.</title>
        <authorList>
            <consortium name="The Broad Institute Genomics Platform"/>
            <consortium name="The Broad Institute Genome Sequencing Center for Infectious Disease"/>
            <person name="Wu L."/>
            <person name="Ma J."/>
        </authorList>
    </citation>
    <scope>NUCLEOTIDE SEQUENCE [LARGE SCALE GENOMIC DNA]</scope>
    <source>
        <strain evidence="2">CCUG 49339</strain>
    </source>
</reference>
<organism evidence="1 2">
    <name type="scientific">Bacillus salitolerans</name>
    <dbReference type="NCBI Taxonomy" id="1437434"/>
    <lineage>
        <taxon>Bacteria</taxon>
        <taxon>Bacillati</taxon>
        <taxon>Bacillota</taxon>
        <taxon>Bacilli</taxon>
        <taxon>Bacillales</taxon>
        <taxon>Bacillaceae</taxon>
        <taxon>Bacillus</taxon>
    </lineage>
</organism>
<evidence type="ECO:0000313" key="2">
    <source>
        <dbReference type="Proteomes" id="UP001597214"/>
    </source>
</evidence>
<dbReference type="EMBL" id="JBHUEM010000052">
    <property type="protein sequence ID" value="MFD1739092.1"/>
    <property type="molecule type" value="Genomic_DNA"/>
</dbReference>
<dbReference type="Pfam" id="PF14398">
    <property type="entry name" value="ATPgrasp_YheCD"/>
    <property type="match status" value="1"/>
</dbReference>
<protein>
    <submittedName>
        <fullName evidence="1">YheC/YheD family protein</fullName>
    </submittedName>
</protein>
<proteinExistence type="predicted"/>
<dbReference type="SUPFAM" id="SSF56059">
    <property type="entry name" value="Glutathione synthetase ATP-binding domain-like"/>
    <property type="match status" value="1"/>
</dbReference>
<keyword evidence="2" id="KW-1185">Reference proteome</keyword>
<evidence type="ECO:0000313" key="1">
    <source>
        <dbReference type="EMBL" id="MFD1739092.1"/>
    </source>
</evidence>
<dbReference type="InterPro" id="IPR026838">
    <property type="entry name" value="YheC/D"/>
</dbReference>
<dbReference type="Proteomes" id="UP001597214">
    <property type="component" value="Unassembled WGS sequence"/>
</dbReference>
<gene>
    <name evidence="1" type="ORF">ACFSCX_21515</name>
</gene>
<dbReference type="RefSeq" id="WP_377930316.1">
    <property type="nucleotide sequence ID" value="NZ_JBHUEM010000052.1"/>
</dbReference>
<sequence length="453" mass="52277">MKEKLWIRSLQGYEETVKLPTRFKHLQLKKLSFGARACTLQFEYDSTLKDDILISEDMMKLLSIPHDRQLHVFVHSDVLDIGPLIGIFTAGFTESLLRPIGERSLFFAKFLTMEKSIGVNAFVFGAHLINWSEGTVEGYFYDEKQGWSKRMVPLPHVIYDRLPNRKTENHAAIQKIKQRLKDEYLIPWYNPGFFNKWEIFKSLQTEGSMKHYLPETIYQPTFLDIQRMIDQHKHIYIKPANGSLGLGIYQVIASSTDHAYYCRYRDGEENRLQKFTSLKKLIQHLFKGKSLQNYLVQQGIHLIRYESRPVDFRIHTNKDQDGKWRVTAIAGKVAGKGSVTTHLNNGGMIKTLEELFPEQKKRESLSTRMHHSVLLLSKAISASTEGIVGEIGFDIGLDKNGDIWLFEANSKPGRAIFSHPKLKMADRLSRQLSMAYAIYLTEQGVDQLEAQYQ</sequence>
<comment type="caution">
    <text evidence="1">The sequence shown here is derived from an EMBL/GenBank/DDBJ whole genome shotgun (WGS) entry which is preliminary data.</text>
</comment>
<accession>A0ABW4LXE0</accession>